<dbReference type="EMBL" id="CP020715">
    <property type="protein sequence ID" value="ARJ05491.1"/>
    <property type="molecule type" value="Genomic_DNA"/>
</dbReference>
<reference evidence="2 3" key="1">
    <citation type="submission" date="2017-04" db="EMBL/GenBank/DDBJ databases">
        <authorList>
            <person name="Afonso C.L."/>
            <person name="Miller P.J."/>
            <person name="Scott M.A."/>
            <person name="Spackman E."/>
            <person name="Goraichik I."/>
            <person name="Dimitrov K.M."/>
            <person name="Suarez D.L."/>
            <person name="Swayne D.E."/>
        </authorList>
    </citation>
    <scope>NUCLEOTIDE SEQUENCE [LARGE SCALE GENOMIC DNA]</scope>
    <source>
        <strain evidence="3">XA(T)</strain>
    </source>
</reference>
<name>A0A1X9LNG1_9MICO</name>
<gene>
    <name evidence="2" type="ORF">B5808_09835</name>
</gene>
<dbReference type="STRING" id="1619308.B5808_09835"/>
<sequence length="120" mass="13780">MPTGWVGSTRRSDLPKDWPKIRAQRLMIDGHRCQHIRVDTDRLCNARATDVDHIGDRDDHRVEMLRSKCRYHHQQKDSRLAGEASGRARRAARDAAKPTHPGLLSPALKQSHDRHSRGHE</sequence>
<proteinExistence type="predicted"/>
<evidence type="ECO:0000313" key="2">
    <source>
        <dbReference type="EMBL" id="ARJ05491.1"/>
    </source>
</evidence>
<keyword evidence="3" id="KW-1185">Reference proteome</keyword>
<dbReference type="KEGG" id="cphy:B5808_09835"/>
<evidence type="ECO:0000256" key="1">
    <source>
        <dbReference type="SAM" id="MobiDB-lite"/>
    </source>
</evidence>
<evidence type="ECO:0000313" key="3">
    <source>
        <dbReference type="Proteomes" id="UP000192775"/>
    </source>
</evidence>
<dbReference type="Proteomes" id="UP000192775">
    <property type="component" value="Chromosome"/>
</dbReference>
<accession>A0A1X9LNG1</accession>
<organism evidence="2 3">
    <name type="scientific">Cnuibacter physcomitrellae</name>
    <dbReference type="NCBI Taxonomy" id="1619308"/>
    <lineage>
        <taxon>Bacteria</taxon>
        <taxon>Bacillati</taxon>
        <taxon>Actinomycetota</taxon>
        <taxon>Actinomycetes</taxon>
        <taxon>Micrococcales</taxon>
        <taxon>Microbacteriaceae</taxon>
        <taxon>Cnuibacter</taxon>
    </lineage>
</organism>
<dbReference type="AlphaFoldDB" id="A0A1X9LNG1"/>
<feature type="region of interest" description="Disordered" evidence="1">
    <location>
        <begin position="69"/>
        <end position="120"/>
    </location>
</feature>
<protein>
    <submittedName>
        <fullName evidence="2">Uncharacterized protein</fullName>
    </submittedName>
</protein>